<dbReference type="InterPro" id="IPR023753">
    <property type="entry name" value="FAD/NAD-binding_dom"/>
</dbReference>
<evidence type="ECO:0000256" key="1">
    <source>
        <dbReference type="ARBA" id="ARBA00022630"/>
    </source>
</evidence>
<evidence type="ECO:0000313" key="6">
    <source>
        <dbReference type="Proteomes" id="UP000243799"/>
    </source>
</evidence>
<proteinExistence type="predicted"/>
<evidence type="ECO:0000313" key="5">
    <source>
        <dbReference type="EMBL" id="SFB47448.1"/>
    </source>
</evidence>
<gene>
    <name evidence="5" type="ORF">SAMN05216266_11310</name>
</gene>
<dbReference type="InterPro" id="IPR050097">
    <property type="entry name" value="Ferredoxin-NADP_redctase_2"/>
</dbReference>
<dbReference type="PANTHER" id="PTHR48105">
    <property type="entry name" value="THIOREDOXIN REDUCTASE 1-RELATED-RELATED"/>
    <property type="match status" value="1"/>
</dbReference>
<dbReference type="Gene3D" id="3.50.50.60">
    <property type="entry name" value="FAD/NAD(P)-binding domain"/>
    <property type="match status" value="2"/>
</dbReference>
<dbReference type="OrthoDB" id="9786503at2"/>
<evidence type="ECO:0000259" key="4">
    <source>
        <dbReference type="Pfam" id="PF07992"/>
    </source>
</evidence>
<dbReference type="Pfam" id="PF07992">
    <property type="entry name" value="Pyr_redox_2"/>
    <property type="match status" value="1"/>
</dbReference>
<comment type="catalytic activity">
    <reaction evidence="3">
        <text>[thioredoxin]-dithiol + NADP(+) = [thioredoxin]-disulfide + NADPH + H(+)</text>
        <dbReference type="Rhea" id="RHEA:20345"/>
        <dbReference type="Rhea" id="RHEA-COMP:10698"/>
        <dbReference type="Rhea" id="RHEA-COMP:10700"/>
        <dbReference type="ChEBI" id="CHEBI:15378"/>
        <dbReference type="ChEBI" id="CHEBI:29950"/>
        <dbReference type="ChEBI" id="CHEBI:50058"/>
        <dbReference type="ChEBI" id="CHEBI:57783"/>
        <dbReference type="ChEBI" id="CHEBI:58349"/>
        <dbReference type="EC" id="1.8.1.9"/>
    </reaction>
</comment>
<accession>A0A1I1BFC2</accession>
<keyword evidence="2" id="KW-0560">Oxidoreductase</keyword>
<dbReference type="PRINTS" id="PR00469">
    <property type="entry name" value="PNDRDTASEII"/>
</dbReference>
<dbReference type="Proteomes" id="UP000243799">
    <property type="component" value="Unassembled WGS sequence"/>
</dbReference>
<name>A0A1I1BFC2_9PSEU</name>
<dbReference type="SUPFAM" id="SSF51905">
    <property type="entry name" value="FAD/NAD(P)-binding domain"/>
    <property type="match status" value="1"/>
</dbReference>
<dbReference type="STRING" id="490629.SAMN05216266_11310"/>
<evidence type="ECO:0000256" key="2">
    <source>
        <dbReference type="ARBA" id="ARBA00023002"/>
    </source>
</evidence>
<organism evidence="5 6">
    <name type="scientific">Amycolatopsis marina</name>
    <dbReference type="NCBI Taxonomy" id="490629"/>
    <lineage>
        <taxon>Bacteria</taxon>
        <taxon>Bacillati</taxon>
        <taxon>Actinomycetota</taxon>
        <taxon>Actinomycetes</taxon>
        <taxon>Pseudonocardiales</taxon>
        <taxon>Pseudonocardiaceae</taxon>
        <taxon>Amycolatopsis</taxon>
    </lineage>
</organism>
<dbReference type="GO" id="GO:0004791">
    <property type="term" value="F:thioredoxin-disulfide reductase (NADPH) activity"/>
    <property type="evidence" value="ECO:0007669"/>
    <property type="project" value="UniProtKB-EC"/>
</dbReference>
<dbReference type="PRINTS" id="PR00368">
    <property type="entry name" value="FADPNR"/>
</dbReference>
<dbReference type="AlphaFoldDB" id="A0A1I1BFC2"/>
<reference evidence="6" key="1">
    <citation type="submission" date="2016-10" db="EMBL/GenBank/DDBJ databases">
        <authorList>
            <person name="Varghese N."/>
            <person name="Submissions S."/>
        </authorList>
    </citation>
    <scope>NUCLEOTIDE SEQUENCE [LARGE SCALE GENOMIC DNA]</scope>
    <source>
        <strain evidence="6">CGMCC 4.3568</strain>
    </source>
</reference>
<dbReference type="InterPro" id="IPR036188">
    <property type="entry name" value="FAD/NAD-bd_sf"/>
</dbReference>
<dbReference type="EMBL" id="FOKG01000013">
    <property type="protein sequence ID" value="SFB47448.1"/>
    <property type="molecule type" value="Genomic_DNA"/>
</dbReference>
<keyword evidence="6" id="KW-1185">Reference proteome</keyword>
<feature type="domain" description="FAD/NAD(P)-binding" evidence="4">
    <location>
        <begin position="5"/>
        <end position="276"/>
    </location>
</feature>
<protein>
    <submittedName>
        <fullName evidence="5">Thioredoxin reductase</fullName>
    </submittedName>
</protein>
<dbReference type="RefSeq" id="WP_091675114.1">
    <property type="nucleotide sequence ID" value="NZ_FOKG01000013.1"/>
</dbReference>
<keyword evidence="1" id="KW-0285">Flavoprotein</keyword>
<sequence>MTETYDVVIVGGGAAGLSAALVLTRARRRVVVVDAGNPRNAPAAHLHGYLSRDGLDPRELLRVGRAEIEGYGGEFVEDVVTRIRHDRSVELAGGSVLAARRVLVTTGLTDELPEIPGVRELWGSDVLHCPYCHGWEVRDQPIGVLGGSPLTMHQAQLIRQWSKDVTLFPHTMDLTDDDLANLRTRGVDVVPGKVERLLTEGHRLRGVRMADGTEVPRSAVFVGPRFVPKDALLGTLGCERDENGQVRVDRFGRTSVSWVWAAGNAVDLSAQLVSAAGDGSRAAMSINAELVHEGVYTAA</sequence>
<evidence type="ECO:0000256" key="3">
    <source>
        <dbReference type="ARBA" id="ARBA00048132"/>
    </source>
</evidence>